<evidence type="ECO:0000313" key="2">
    <source>
        <dbReference type="Proteomes" id="UP001141806"/>
    </source>
</evidence>
<reference evidence="1" key="1">
    <citation type="journal article" date="2023" name="Plant J.">
        <title>The genome of the king protea, Protea cynaroides.</title>
        <authorList>
            <person name="Chang J."/>
            <person name="Duong T.A."/>
            <person name="Schoeman C."/>
            <person name="Ma X."/>
            <person name="Roodt D."/>
            <person name="Barker N."/>
            <person name="Li Z."/>
            <person name="Van de Peer Y."/>
            <person name="Mizrachi E."/>
        </authorList>
    </citation>
    <scope>NUCLEOTIDE SEQUENCE</scope>
    <source>
        <tissue evidence="1">Young leaves</tissue>
    </source>
</reference>
<name>A0A9Q0L3B7_9MAGN</name>
<keyword evidence="2" id="KW-1185">Reference proteome</keyword>
<dbReference type="OrthoDB" id="1001695at2759"/>
<dbReference type="Proteomes" id="UP001141806">
    <property type="component" value="Unassembled WGS sequence"/>
</dbReference>
<protein>
    <submittedName>
        <fullName evidence="1">Uncharacterized protein</fullName>
    </submittedName>
</protein>
<accession>A0A9Q0L3B7</accession>
<gene>
    <name evidence="1" type="ORF">NE237_032426</name>
</gene>
<sequence>MKGLAWNIRGLNCHAKQQADKHLIHKHRVDFCVLLEIKVSISNDNMTSNHIVPNWNHIHNGDDENPNRIWIGWNQMKVSLEVISVSKYLIHSKITIKIAKKPFLWTAVYGANSREMKMDLWREIDDIQNPTQLPWVKEFNNYLDRNYLTDLSWKDQLLTWSSGRKEN</sequence>
<evidence type="ECO:0000313" key="1">
    <source>
        <dbReference type="EMBL" id="KAJ4981589.1"/>
    </source>
</evidence>
<organism evidence="1 2">
    <name type="scientific">Protea cynaroides</name>
    <dbReference type="NCBI Taxonomy" id="273540"/>
    <lineage>
        <taxon>Eukaryota</taxon>
        <taxon>Viridiplantae</taxon>
        <taxon>Streptophyta</taxon>
        <taxon>Embryophyta</taxon>
        <taxon>Tracheophyta</taxon>
        <taxon>Spermatophyta</taxon>
        <taxon>Magnoliopsida</taxon>
        <taxon>Proteales</taxon>
        <taxon>Proteaceae</taxon>
        <taxon>Protea</taxon>
    </lineage>
</organism>
<dbReference type="InterPro" id="IPR036691">
    <property type="entry name" value="Endo/exonu/phosph_ase_sf"/>
</dbReference>
<dbReference type="AlphaFoldDB" id="A0A9Q0L3B7"/>
<comment type="caution">
    <text evidence="1">The sequence shown here is derived from an EMBL/GenBank/DDBJ whole genome shotgun (WGS) entry which is preliminary data.</text>
</comment>
<dbReference type="EMBL" id="JAMYWD010000001">
    <property type="protein sequence ID" value="KAJ4981589.1"/>
    <property type="molecule type" value="Genomic_DNA"/>
</dbReference>
<proteinExistence type="predicted"/>
<dbReference type="Gene3D" id="3.60.10.10">
    <property type="entry name" value="Endonuclease/exonuclease/phosphatase"/>
    <property type="match status" value="1"/>
</dbReference>
<dbReference type="SUPFAM" id="SSF56219">
    <property type="entry name" value="DNase I-like"/>
    <property type="match status" value="1"/>
</dbReference>